<feature type="domain" description="RED-like N-terminal" evidence="4">
    <location>
        <begin position="122"/>
        <end position="172"/>
    </location>
</feature>
<feature type="compositionally biased region" description="Basic and acidic residues" evidence="3">
    <location>
        <begin position="81"/>
        <end position="110"/>
    </location>
</feature>
<dbReference type="AlphaFoldDB" id="A0AAD3D1N0"/>
<dbReference type="Proteomes" id="UP001054902">
    <property type="component" value="Unassembled WGS sequence"/>
</dbReference>
<organism evidence="5 6">
    <name type="scientific">Chaetoceros tenuissimus</name>
    <dbReference type="NCBI Taxonomy" id="426638"/>
    <lineage>
        <taxon>Eukaryota</taxon>
        <taxon>Sar</taxon>
        <taxon>Stramenopiles</taxon>
        <taxon>Ochrophyta</taxon>
        <taxon>Bacillariophyta</taxon>
        <taxon>Coscinodiscophyceae</taxon>
        <taxon>Chaetocerotophycidae</taxon>
        <taxon>Chaetocerotales</taxon>
        <taxon>Chaetocerotaceae</taxon>
        <taxon>Chaetoceros</taxon>
    </lineage>
</organism>
<proteinExistence type="predicted"/>
<dbReference type="InterPro" id="IPR012916">
    <property type="entry name" value="RED_N"/>
</dbReference>
<feature type="compositionally biased region" description="Acidic residues" evidence="3">
    <location>
        <begin position="50"/>
        <end position="61"/>
    </location>
</feature>
<keyword evidence="6" id="KW-1185">Reference proteome</keyword>
<feature type="compositionally biased region" description="Basic and acidic residues" evidence="3">
    <location>
        <begin position="24"/>
        <end position="49"/>
    </location>
</feature>
<gene>
    <name evidence="5" type="ORF">CTEN210_10940</name>
</gene>
<dbReference type="EMBL" id="BLLK01000047">
    <property type="protein sequence ID" value="GFH54464.1"/>
    <property type="molecule type" value="Genomic_DNA"/>
</dbReference>
<accession>A0AAD3D1N0</accession>
<evidence type="ECO:0000256" key="3">
    <source>
        <dbReference type="SAM" id="MobiDB-lite"/>
    </source>
</evidence>
<comment type="subcellular location">
    <subcellularLocation>
        <location evidence="1">Nucleus</location>
    </subcellularLocation>
</comment>
<feature type="region of interest" description="Disordered" evidence="3">
    <location>
        <begin position="320"/>
        <end position="358"/>
    </location>
</feature>
<evidence type="ECO:0000313" key="5">
    <source>
        <dbReference type="EMBL" id="GFH54464.1"/>
    </source>
</evidence>
<dbReference type="InterPro" id="IPR039896">
    <property type="entry name" value="Red-like"/>
</dbReference>
<comment type="caution">
    <text evidence="5">The sequence shown here is derived from an EMBL/GenBank/DDBJ whole genome shotgun (WGS) entry which is preliminary data.</text>
</comment>
<keyword evidence="2" id="KW-0539">Nucleus</keyword>
<feature type="region of interest" description="Disordered" evidence="3">
    <location>
        <begin position="1"/>
        <end position="110"/>
    </location>
</feature>
<name>A0AAD3D1N0_9STRA</name>
<evidence type="ECO:0000256" key="1">
    <source>
        <dbReference type="ARBA" id="ARBA00004123"/>
    </source>
</evidence>
<dbReference type="PANTHER" id="PTHR12765">
    <property type="entry name" value="RED PROTEIN IK FACTOR CYTOKINE IK"/>
    <property type="match status" value="1"/>
</dbReference>
<feature type="compositionally biased region" description="Polar residues" evidence="3">
    <location>
        <begin position="1"/>
        <end position="15"/>
    </location>
</feature>
<dbReference type="Pfam" id="PF07808">
    <property type="entry name" value="RED_N"/>
    <property type="match status" value="1"/>
</dbReference>
<evidence type="ECO:0000313" key="6">
    <source>
        <dbReference type="Proteomes" id="UP001054902"/>
    </source>
</evidence>
<reference evidence="5 6" key="1">
    <citation type="journal article" date="2021" name="Sci. Rep.">
        <title>The genome of the diatom Chaetoceros tenuissimus carries an ancient integrated fragment of an extant virus.</title>
        <authorList>
            <person name="Hongo Y."/>
            <person name="Kimura K."/>
            <person name="Takaki Y."/>
            <person name="Yoshida Y."/>
            <person name="Baba S."/>
            <person name="Kobayashi G."/>
            <person name="Nagasaki K."/>
            <person name="Hano T."/>
            <person name="Tomaru Y."/>
        </authorList>
    </citation>
    <scope>NUCLEOTIDE SEQUENCE [LARGE SCALE GENOMIC DNA]</scope>
    <source>
        <strain evidence="5 6">NIES-3715</strain>
    </source>
</reference>
<dbReference type="GO" id="GO:0005634">
    <property type="term" value="C:nucleus"/>
    <property type="evidence" value="ECO:0007669"/>
    <property type="project" value="UniProtKB-SubCell"/>
</dbReference>
<evidence type="ECO:0000259" key="4">
    <source>
        <dbReference type="Pfam" id="PF07808"/>
    </source>
</evidence>
<protein>
    <recommendedName>
        <fullName evidence="4">RED-like N-terminal domain-containing protein</fullName>
    </recommendedName>
</protein>
<sequence length="358" mass="40706">MNNEGFRNLLQSGNLSAKKKGGKSTKEIAREAVEAEYKERRRKRGRDDDYLSDDDYDDEDDDRNKKKNQKSTEDEQATAEEEVKVQNEKKKARYRDRARERREGKVNKDYEDTNDIAKSLDEEMTKYLGGDEEHTHLVKGLDKTLAEKVRREEMQAKNADIDLDQVMEEASARAKTDSVGVDKLPQNVSAVIPNQTSSLTTGMVSYLKKLEERNNKSLSTISSSSKKENISQSGQVLLRTSLKFTLDSNVKDRDRSWILPEERMISTDLFERMQSRSNQYSSCCTPLDRNLIAKIKSAFNAARIREANTAKYVQAIEEKVKSSHKATTANKHYSSDSSDDDIFADVGEYVPPSKQSGT</sequence>
<evidence type="ECO:0000256" key="2">
    <source>
        <dbReference type="ARBA" id="ARBA00023242"/>
    </source>
</evidence>